<keyword evidence="1" id="KW-0472">Membrane</keyword>
<keyword evidence="2" id="KW-0732">Signal</keyword>
<comment type="caution">
    <text evidence="3">The sequence shown here is derived from an EMBL/GenBank/DDBJ whole genome shotgun (WGS) entry which is preliminary data.</text>
</comment>
<feature type="transmembrane region" description="Helical" evidence="1">
    <location>
        <begin position="45"/>
        <end position="65"/>
    </location>
</feature>
<name>A0AAW1CZR1_9HEMI</name>
<keyword evidence="4" id="KW-1185">Reference proteome</keyword>
<evidence type="ECO:0000313" key="3">
    <source>
        <dbReference type="EMBL" id="KAK9503951.1"/>
    </source>
</evidence>
<proteinExistence type="predicted"/>
<sequence length="146" mass="16890">MKCTVLFLFAILVTEMVIVSTESITLDEESRKKKIGGKKGQNLLPIILIPFLIQAKILPLMLLHMKLVATKALLMGKLAILLLALNVVRNIILGTDYIDEQYEMETLATKHYGYNGGPEFGAWVNRRKRRVRKRDIRRRYPQLLYY</sequence>
<organism evidence="3 4">
    <name type="scientific">Rhynocoris fuscipes</name>
    <dbReference type="NCBI Taxonomy" id="488301"/>
    <lineage>
        <taxon>Eukaryota</taxon>
        <taxon>Metazoa</taxon>
        <taxon>Ecdysozoa</taxon>
        <taxon>Arthropoda</taxon>
        <taxon>Hexapoda</taxon>
        <taxon>Insecta</taxon>
        <taxon>Pterygota</taxon>
        <taxon>Neoptera</taxon>
        <taxon>Paraneoptera</taxon>
        <taxon>Hemiptera</taxon>
        <taxon>Heteroptera</taxon>
        <taxon>Panheteroptera</taxon>
        <taxon>Cimicomorpha</taxon>
        <taxon>Reduviidae</taxon>
        <taxon>Harpactorinae</taxon>
        <taxon>Harpactorini</taxon>
        <taxon>Rhynocoris</taxon>
    </lineage>
</organism>
<evidence type="ECO:0000313" key="4">
    <source>
        <dbReference type="Proteomes" id="UP001461498"/>
    </source>
</evidence>
<evidence type="ECO:0000256" key="2">
    <source>
        <dbReference type="SAM" id="SignalP"/>
    </source>
</evidence>
<keyword evidence="1" id="KW-0812">Transmembrane</keyword>
<dbReference type="InterPro" id="IPR012464">
    <property type="entry name" value="DUF1676"/>
</dbReference>
<feature type="chain" id="PRO_5044002046" evidence="2">
    <location>
        <begin position="24"/>
        <end position="146"/>
    </location>
</feature>
<dbReference type="Pfam" id="PF07898">
    <property type="entry name" value="DUF1676"/>
    <property type="match status" value="1"/>
</dbReference>
<accession>A0AAW1CZR1</accession>
<gene>
    <name evidence="3" type="ORF">O3M35_010401</name>
</gene>
<keyword evidence="1" id="KW-1133">Transmembrane helix</keyword>
<dbReference type="AlphaFoldDB" id="A0AAW1CZR1"/>
<dbReference type="EMBL" id="JAPXFL010000007">
    <property type="protein sequence ID" value="KAK9503951.1"/>
    <property type="molecule type" value="Genomic_DNA"/>
</dbReference>
<evidence type="ECO:0000256" key="1">
    <source>
        <dbReference type="SAM" id="Phobius"/>
    </source>
</evidence>
<reference evidence="3 4" key="1">
    <citation type="submission" date="2022-12" db="EMBL/GenBank/DDBJ databases">
        <title>Chromosome-level genome assembly of true bugs.</title>
        <authorList>
            <person name="Ma L."/>
            <person name="Li H."/>
        </authorList>
    </citation>
    <scope>NUCLEOTIDE SEQUENCE [LARGE SCALE GENOMIC DNA]</scope>
    <source>
        <strain evidence="3">Lab_2022b</strain>
    </source>
</reference>
<protein>
    <submittedName>
        <fullName evidence="3">Uncharacterized protein</fullName>
    </submittedName>
</protein>
<feature type="signal peptide" evidence="2">
    <location>
        <begin position="1"/>
        <end position="23"/>
    </location>
</feature>
<feature type="transmembrane region" description="Helical" evidence="1">
    <location>
        <begin position="72"/>
        <end position="92"/>
    </location>
</feature>
<dbReference type="Proteomes" id="UP001461498">
    <property type="component" value="Unassembled WGS sequence"/>
</dbReference>